<keyword evidence="3" id="KW-1185">Reference proteome</keyword>
<dbReference type="Pfam" id="PF01073">
    <property type="entry name" value="3Beta_HSD"/>
    <property type="match status" value="1"/>
</dbReference>
<dbReference type="AlphaFoldDB" id="A0A1M6HRK3"/>
<dbReference type="RefSeq" id="WP_175552512.1">
    <property type="nucleotide sequence ID" value="NZ_FQZE01000014.1"/>
</dbReference>
<dbReference type="SUPFAM" id="SSF51735">
    <property type="entry name" value="NAD(P)-binding Rossmann-fold domains"/>
    <property type="match status" value="1"/>
</dbReference>
<dbReference type="EMBL" id="FQZE01000014">
    <property type="protein sequence ID" value="SHJ24734.1"/>
    <property type="molecule type" value="Genomic_DNA"/>
</dbReference>
<protein>
    <recommendedName>
        <fullName evidence="1">3-beta hydroxysteroid dehydrogenase/isomerase domain-containing protein</fullName>
    </recommendedName>
</protein>
<dbReference type="STRING" id="1168035.SAMN05444280_11454"/>
<dbReference type="Proteomes" id="UP000184050">
    <property type="component" value="Unassembled WGS sequence"/>
</dbReference>
<organism evidence="2 3">
    <name type="scientific">Tangfeifania diversioriginum</name>
    <dbReference type="NCBI Taxonomy" id="1168035"/>
    <lineage>
        <taxon>Bacteria</taxon>
        <taxon>Pseudomonadati</taxon>
        <taxon>Bacteroidota</taxon>
        <taxon>Bacteroidia</taxon>
        <taxon>Marinilabiliales</taxon>
        <taxon>Prolixibacteraceae</taxon>
        <taxon>Tangfeifania</taxon>
    </lineage>
</organism>
<dbReference type="InterPro" id="IPR002225">
    <property type="entry name" value="3Beta_OHSteriod_DH/Estase"/>
</dbReference>
<proteinExistence type="predicted"/>
<evidence type="ECO:0000313" key="2">
    <source>
        <dbReference type="EMBL" id="SHJ24734.1"/>
    </source>
</evidence>
<gene>
    <name evidence="2" type="ORF">SAMN05444280_11454</name>
</gene>
<accession>A0A1M6HRK3</accession>
<dbReference type="Gene3D" id="3.40.50.720">
    <property type="entry name" value="NAD(P)-binding Rossmann-like Domain"/>
    <property type="match status" value="1"/>
</dbReference>
<sequence>MKTIGILGGAEFIGCYITLKLLAEDYRVKVQDSQKRKTIFTPFFDRISGNNNLEICKLDPENPGQLRNFLSGCEILIQCGSPLKLGVENSDTQLYVPVIKNTGMLMKAVSTAPWVKKIIFISSAAVFNPGQPKREIPGNSTVTENSRHLNKALLHAEKTIFETVNNFSDDFFEVIYISPIEVKNNELSNSRGSTEKGLQYLFKNNIKTDPYFKRILKRKKMDSMGDVDELPERIFRSVQANEAAM</sequence>
<reference evidence="2 3" key="1">
    <citation type="submission" date="2016-11" db="EMBL/GenBank/DDBJ databases">
        <authorList>
            <person name="Jaros S."/>
            <person name="Januszkiewicz K."/>
            <person name="Wedrychowicz H."/>
        </authorList>
    </citation>
    <scope>NUCLEOTIDE SEQUENCE [LARGE SCALE GENOMIC DNA]</scope>
    <source>
        <strain evidence="2 3">DSM 27063</strain>
    </source>
</reference>
<name>A0A1M6HRK3_9BACT</name>
<dbReference type="GO" id="GO:0016616">
    <property type="term" value="F:oxidoreductase activity, acting on the CH-OH group of donors, NAD or NADP as acceptor"/>
    <property type="evidence" value="ECO:0007669"/>
    <property type="project" value="InterPro"/>
</dbReference>
<dbReference type="InterPro" id="IPR036291">
    <property type="entry name" value="NAD(P)-bd_dom_sf"/>
</dbReference>
<evidence type="ECO:0000313" key="3">
    <source>
        <dbReference type="Proteomes" id="UP000184050"/>
    </source>
</evidence>
<feature type="domain" description="3-beta hydroxysteroid dehydrogenase/isomerase" evidence="1">
    <location>
        <begin position="6"/>
        <end position="159"/>
    </location>
</feature>
<dbReference type="GO" id="GO:0006694">
    <property type="term" value="P:steroid biosynthetic process"/>
    <property type="evidence" value="ECO:0007669"/>
    <property type="project" value="InterPro"/>
</dbReference>
<evidence type="ECO:0000259" key="1">
    <source>
        <dbReference type="Pfam" id="PF01073"/>
    </source>
</evidence>